<dbReference type="SUPFAM" id="SSF53474">
    <property type="entry name" value="alpha/beta-Hydrolases"/>
    <property type="match status" value="1"/>
</dbReference>
<feature type="region of interest" description="Disordered" evidence="4">
    <location>
        <begin position="93"/>
        <end position="113"/>
    </location>
</feature>
<proteinExistence type="inferred from homology"/>
<organism evidence="6 7">
    <name type="scientific">Dietzia aerolata</name>
    <dbReference type="NCBI Taxonomy" id="595984"/>
    <lineage>
        <taxon>Bacteria</taxon>
        <taxon>Bacillati</taxon>
        <taxon>Actinomycetota</taxon>
        <taxon>Actinomycetes</taxon>
        <taxon>Mycobacteriales</taxon>
        <taxon>Dietziaceae</taxon>
        <taxon>Dietzia</taxon>
    </lineage>
</organism>
<dbReference type="EMBL" id="JBHMDY010000001">
    <property type="protein sequence ID" value="MFB9258596.1"/>
    <property type="molecule type" value="Genomic_DNA"/>
</dbReference>
<accession>A0ABV5JLQ4</accession>
<evidence type="ECO:0000259" key="5">
    <source>
        <dbReference type="Pfam" id="PF00135"/>
    </source>
</evidence>
<dbReference type="Proteomes" id="UP001589700">
    <property type="component" value="Unassembled WGS sequence"/>
</dbReference>
<keyword evidence="7" id="KW-1185">Reference proteome</keyword>
<comment type="similarity">
    <text evidence="1 3">Belongs to the type-B carboxylesterase/lipase family.</text>
</comment>
<dbReference type="Pfam" id="PF00135">
    <property type="entry name" value="COesterase"/>
    <property type="match status" value="1"/>
</dbReference>
<evidence type="ECO:0000313" key="6">
    <source>
        <dbReference type="EMBL" id="MFB9258596.1"/>
    </source>
</evidence>
<feature type="compositionally biased region" description="Basic and acidic residues" evidence="4">
    <location>
        <begin position="94"/>
        <end position="105"/>
    </location>
</feature>
<reference evidence="6 7" key="1">
    <citation type="submission" date="2024-09" db="EMBL/GenBank/DDBJ databases">
        <authorList>
            <person name="Sun Q."/>
            <person name="Mori K."/>
        </authorList>
    </citation>
    <scope>NUCLEOTIDE SEQUENCE [LARGE SCALE GENOMIC DNA]</scope>
    <source>
        <strain evidence="6 7">CCM 7659</strain>
    </source>
</reference>
<gene>
    <name evidence="6" type="ORF">ACFFVD_02145</name>
</gene>
<evidence type="ECO:0000256" key="4">
    <source>
        <dbReference type="SAM" id="MobiDB-lite"/>
    </source>
</evidence>
<keyword evidence="2 3" id="KW-0378">Hydrolase</keyword>
<dbReference type="InterPro" id="IPR019826">
    <property type="entry name" value="Carboxylesterase_B_AS"/>
</dbReference>
<name>A0ABV5JLQ4_9ACTN</name>
<dbReference type="InterPro" id="IPR002018">
    <property type="entry name" value="CarbesteraseB"/>
</dbReference>
<evidence type="ECO:0000313" key="7">
    <source>
        <dbReference type="Proteomes" id="UP001589700"/>
    </source>
</evidence>
<evidence type="ECO:0000256" key="3">
    <source>
        <dbReference type="RuleBase" id="RU361235"/>
    </source>
</evidence>
<dbReference type="PANTHER" id="PTHR11559">
    <property type="entry name" value="CARBOXYLESTERASE"/>
    <property type="match status" value="1"/>
</dbReference>
<dbReference type="EC" id="3.1.1.-" evidence="3"/>
<sequence>MTDVDVELSTGWVRGSARDGVARFLGIPYAEDPVGDLRFAAPVRRSSWDGLRHATRPAATAQRLRFDPDPAIPEPIIAGTDVLHVDVWTPVEDIDQHDPAGDSGRRSSGADGGHPVMVWIHGGGWESGSSNQPWFDGSTFARRGIVVVSVGYRLGVEGFTPLPDAPDNRGLLDWIAALEWVQREIPAFGGDPDRVTVSGQSAGGGAVLVLLGSPAATGLFHRAIASSPAVLRAPSTPAPEGVTAASLAAGGKGAVDEFHRKFRKDNQFTLPFRPVVGGELVPVPPLEAVAGGKAGEVPLMIGSTATEFEAIADKLPGPALLPGAALIALSQQIPRAGLRALARQSNGRSLRRSVGSVIDAAAIHSTVARTAETRLAAGDPTWVYDFRWEGGNGARHCADLPFFWAVPDGENAERYLGAPAPAALVEAMHDSWVDFIVEGDPGFGDYEQGHRKVMAWDDPPEELEDGLSAVRQVWWPETQD</sequence>
<dbReference type="RefSeq" id="WP_182632704.1">
    <property type="nucleotide sequence ID" value="NZ_JAALDM010000175.1"/>
</dbReference>
<protein>
    <recommendedName>
        <fullName evidence="3">Carboxylic ester hydrolase</fullName>
        <ecNumber evidence="3">3.1.1.-</ecNumber>
    </recommendedName>
</protein>
<evidence type="ECO:0000256" key="2">
    <source>
        <dbReference type="ARBA" id="ARBA00022801"/>
    </source>
</evidence>
<dbReference type="PROSITE" id="PS00122">
    <property type="entry name" value="CARBOXYLESTERASE_B_1"/>
    <property type="match status" value="1"/>
</dbReference>
<feature type="domain" description="Carboxylesterase type B" evidence="5">
    <location>
        <begin position="5"/>
        <end position="443"/>
    </location>
</feature>
<dbReference type="InterPro" id="IPR029058">
    <property type="entry name" value="AB_hydrolase_fold"/>
</dbReference>
<evidence type="ECO:0000256" key="1">
    <source>
        <dbReference type="ARBA" id="ARBA00005964"/>
    </source>
</evidence>
<comment type="caution">
    <text evidence="6">The sequence shown here is derived from an EMBL/GenBank/DDBJ whole genome shotgun (WGS) entry which is preliminary data.</text>
</comment>
<dbReference type="Gene3D" id="3.40.50.1820">
    <property type="entry name" value="alpha/beta hydrolase"/>
    <property type="match status" value="1"/>
</dbReference>
<dbReference type="InterPro" id="IPR050309">
    <property type="entry name" value="Type-B_Carboxylest/Lipase"/>
</dbReference>